<dbReference type="AlphaFoldDB" id="G0MFS2"/>
<dbReference type="Proteomes" id="UP000008068">
    <property type="component" value="Unassembled WGS sequence"/>
</dbReference>
<dbReference type="eggNOG" id="ENOG502TJ0Z">
    <property type="taxonomic scope" value="Eukaryota"/>
</dbReference>
<feature type="chain" id="PRO_5003403945" evidence="1">
    <location>
        <begin position="20"/>
        <end position="92"/>
    </location>
</feature>
<evidence type="ECO:0000313" key="3">
    <source>
        <dbReference type="Proteomes" id="UP000008068"/>
    </source>
</evidence>
<reference evidence="3" key="1">
    <citation type="submission" date="2011-07" db="EMBL/GenBank/DDBJ databases">
        <authorList>
            <consortium name="Caenorhabditis brenneri Sequencing and Analysis Consortium"/>
            <person name="Wilson R.K."/>
        </authorList>
    </citation>
    <scope>NUCLEOTIDE SEQUENCE [LARGE SCALE GENOMIC DNA]</scope>
    <source>
        <strain evidence="3">PB2801</strain>
    </source>
</reference>
<dbReference type="FunCoup" id="G0MFS2">
    <property type="interactions" value="1048"/>
</dbReference>
<dbReference type="OMA" id="NDSYAAM"/>
<evidence type="ECO:0000313" key="2">
    <source>
        <dbReference type="EMBL" id="EGT54452.1"/>
    </source>
</evidence>
<feature type="signal peptide" evidence="1">
    <location>
        <begin position="1"/>
        <end position="19"/>
    </location>
</feature>
<protein>
    <submittedName>
        <fullName evidence="2">Uncharacterized protein</fullName>
    </submittedName>
</protein>
<dbReference type="InParanoid" id="G0MFS2"/>
<evidence type="ECO:0000256" key="1">
    <source>
        <dbReference type="SAM" id="SignalP"/>
    </source>
</evidence>
<organism evidence="3">
    <name type="scientific">Caenorhabditis brenneri</name>
    <name type="common">Nematode worm</name>
    <dbReference type="NCBI Taxonomy" id="135651"/>
    <lineage>
        <taxon>Eukaryota</taxon>
        <taxon>Metazoa</taxon>
        <taxon>Ecdysozoa</taxon>
        <taxon>Nematoda</taxon>
        <taxon>Chromadorea</taxon>
        <taxon>Rhabditida</taxon>
        <taxon>Rhabditina</taxon>
        <taxon>Rhabditomorpha</taxon>
        <taxon>Rhabditoidea</taxon>
        <taxon>Rhabditidae</taxon>
        <taxon>Peloderinae</taxon>
        <taxon>Caenorhabditis</taxon>
    </lineage>
</organism>
<dbReference type="PANTHER" id="PTHR36950">
    <property type="entry name" value="PROTEIN CBG24898-RELATED"/>
    <property type="match status" value="1"/>
</dbReference>
<dbReference type="EMBL" id="GL379792">
    <property type="protein sequence ID" value="EGT54452.1"/>
    <property type="molecule type" value="Genomic_DNA"/>
</dbReference>
<dbReference type="HOGENOM" id="CLU_184691_0_0_1"/>
<gene>
    <name evidence="2" type="ORF">CAEBREN_16936</name>
</gene>
<sequence length="92" mass="9835">MKLFLTILLLAALVSTASSAGNPLCLICQSGLDIPTNWYGAQTLLRVGCSKLGPISEPCSKLVTVADLNDSYAAMYPHLVTIKRVACDKYCV</sequence>
<accession>G0MFS2</accession>
<keyword evidence="3" id="KW-1185">Reference proteome</keyword>
<dbReference type="PANTHER" id="PTHR36950:SF5">
    <property type="entry name" value="SAPOSIN B-TYPE DOMAIN-CONTAINING PROTEIN"/>
    <property type="match status" value="1"/>
</dbReference>
<name>G0MFS2_CAEBE</name>
<keyword evidence="1" id="KW-0732">Signal</keyword>
<proteinExistence type="predicted"/>